<comment type="caution">
    <text evidence="1">The sequence shown here is derived from an EMBL/GenBank/DDBJ whole genome shotgun (WGS) entry which is preliminary data.</text>
</comment>
<reference evidence="1" key="2">
    <citation type="submission" date="2020-11" db="EMBL/GenBank/DDBJ databases">
        <authorList>
            <person name="McCartney M.A."/>
            <person name="Auch B."/>
            <person name="Kono T."/>
            <person name="Mallez S."/>
            <person name="Becker A."/>
            <person name="Gohl D.M."/>
            <person name="Silverstein K.A.T."/>
            <person name="Koren S."/>
            <person name="Bechman K.B."/>
            <person name="Herman A."/>
            <person name="Abrahante J.E."/>
            <person name="Garbe J."/>
        </authorList>
    </citation>
    <scope>NUCLEOTIDE SEQUENCE</scope>
    <source>
        <strain evidence="1">Duluth1</strain>
        <tissue evidence="1">Whole animal</tissue>
    </source>
</reference>
<accession>A0A9D4I654</accession>
<dbReference type="EMBL" id="JAIWYP010000010">
    <property type="protein sequence ID" value="KAH3749619.1"/>
    <property type="molecule type" value="Genomic_DNA"/>
</dbReference>
<name>A0A9D4I654_DREPO</name>
<sequence length="388" mass="43825">MYAEMPPTPGYSEENSELLFSRGVSMVTNKSADKSDKSRYNARMELFDRAGASVVPSERFEPPTPSSDIENDAFMLERRIPEEYDDSVSPFMKDPFALFDEDQVFRFDRKELVKGVDNSMNRGLMKVGDSPQKSFEDLRLKERNLTDLSSLSQVGPLPKFMTKNSLFHNVEEVSSADSAIGSGAVSVSEYGASHFSEKMTMSNMSHLDMQSSRHSQISDDINNMFDVEHVLNLDYEGEVDDFFFKTNGNKNVTRMQHELADLEFQLLNELENLENIKNQSSSLIRGNVHVHVNSMGLPVLENNYLVGLEIIQGLETIQSMGIESEEEHTSPPVKEEERENRPISVIITPRGSNMATPSGSVLGFPDIKEFFGIPVHLLREFCELLSFY</sequence>
<evidence type="ECO:0000313" key="1">
    <source>
        <dbReference type="EMBL" id="KAH3749619.1"/>
    </source>
</evidence>
<keyword evidence="2" id="KW-1185">Reference proteome</keyword>
<dbReference type="AlphaFoldDB" id="A0A9D4I654"/>
<reference evidence="1" key="1">
    <citation type="journal article" date="2019" name="bioRxiv">
        <title>The Genome of the Zebra Mussel, Dreissena polymorpha: A Resource for Invasive Species Research.</title>
        <authorList>
            <person name="McCartney M.A."/>
            <person name="Auch B."/>
            <person name="Kono T."/>
            <person name="Mallez S."/>
            <person name="Zhang Y."/>
            <person name="Obille A."/>
            <person name="Becker A."/>
            <person name="Abrahante J.E."/>
            <person name="Garbe J."/>
            <person name="Badalamenti J.P."/>
            <person name="Herman A."/>
            <person name="Mangelson H."/>
            <person name="Liachko I."/>
            <person name="Sullivan S."/>
            <person name="Sone E.D."/>
            <person name="Koren S."/>
            <person name="Silverstein K.A.T."/>
            <person name="Beckman K.B."/>
            <person name="Gohl D.M."/>
        </authorList>
    </citation>
    <scope>NUCLEOTIDE SEQUENCE</scope>
    <source>
        <strain evidence="1">Duluth1</strain>
        <tissue evidence="1">Whole animal</tissue>
    </source>
</reference>
<dbReference type="Proteomes" id="UP000828390">
    <property type="component" value="Unassembled WGS sequence"/>
</dbReference>
<proteinExistence type="predicted"/>
<organism evidence="1 2">
    <name type="scientific">Dreissena polymorpha</name>
    <name type="common">Zebra mussel</name>
    <name type="synonym">Mytilus polymorpha</name>
    <dbReference type="NCBI Taxonomy" id="45954"/>
    <lineage>
        <taxon>Eukaryota</taxon>
        <taxon>Metazoa</taxon>
        <taxon>Spiralia</taxon>
        <taxon>Lophotrochozoa</taxon>
        <taxon>Mollusca</taxon>
        <taxon>Bivalvia</taxon>
        <taxon>Autobranchia</taxon>
        <taxon>Heteroconchia</taxon>
        <taxon>Euheterodonta</taxon>
        <taxon>Imparidentia</taxon>
        <taxon>Neoheterodontei</taxon>
        <taxon>Myida</taxon>
        <taxon>Dreissenoidea</taxon>
        <taxon>Dreissenidae</taxon>
        <taxon>Dreissena</taxon>
    </lineage>
</organism>
<protein>
    <submittedName>
        <fullName evidence="1">Uncharacterized protein</fullName>
    </submittedName>
</protein>
<gene>
    <name evidence="1" type="ORF">DPMN_184120</name>
</gene>
<evidence type="ECO:0000313" key="2">
    <source>
        <dbReference type="Proteomes" id="UP000828390"/>
    </source>
</evidence>